<evidence type="ECO:0000313" key="3">
    <source>
        <dbReference type="Proteomes" id="UP000050509"/>
    </source>
</evidence>
<dbReference type="GO" id="GO:0005524">
    <property type="term" value="F:ATP binding"/>
    <property type="evidence" value="ECO:0007669"/>
    <property type="project" value="UniProtKB-KW"/>
</dbReference>
<keyword evidence="2" id="KW-0067">ATP-binding</keyword>
<keyword evidence="3" id="KW-1185">Reference proteome</keyword>
<name>A0A0N8PQB8_9CHLR</name>
<dbReference type="Gene3D" id="3.40.50.300">
    <property type="entry name" value="P-loop containing nucleotide triphosphate hydrolases"/>
    <property type="match status" value="1"/>
</dbReference>
<dbReference type="GO" id="GO:0016887">
    <property type="term" value="F:ATP hydrolysis activity"/>
    <property type="evidence" value="ECO:0007669"/>
    <property type="project" value="InterPro"/>
</dbReference>
<dbReference type="AlphaFoldDB" id="A0A0N8PQB8"/>
<keyword evidence="2" id="KW-0547">Nucleotide-binding</keyword>
<sequence length="154" mass="16826">MASTYAVETEDLTRRFGDFVAVDRLSIRVEPGEVFGFLGPNGSGKTTTIRMLCGLLAPTSGVGRVLGLDIGRDPERIKAQIGYMSQKFSLYPDLRVRENLEFYADVYGIARGERAARLADLIAMAGLSGRERELTSNLSGGWKQRLALACAIVH</sequence>
<reference evidence="2 3" key="1">
    <citation type="submission" date="2015-09" db="EMBL/GenBank/DDBJ databases">
        <title>Draft genome sequence of Kouleothrix aurantiaca JCM 19913.</title>
        <authorList>
            <person name="Hemp J."/>
        </authorList>
    </citation>
    <scope>NUCLEOTIDE SEQUENCE [LARGE SCALE GENOMIC DNA]</scope>
    <source>
        <strain evidence="2 3">COM-B</strain>
    </source>
</reference>
<dbReference type="InterPro" id="IPR003439">
    <property type="entry name" value="ABC_transporter-like_ATP-bd"/>
</dbReference>
<dbReference type="Proteomes" id="UP000050509">
    <property type="component" value="Unassembled WGS sequence"/>
</dbReference>
<gene>
    <name evidence="2" type="ORF">SE17_43070</name>
</gene>
<feature type="domain" description="ABC transporter" evidence="1">
    <location>
        <begin position="23"/>
        <end position="153"/>
    </location>
</feature>
<dbReference type="EMBL" id="LJCR01003523">
    <property type="protein sequence ID" value="KPV46685.1"/>
    <property type="molecule type" value="Genomic_DNA"/>
</dbReference>
<feature type="non-terminal residue" evidence="2">
    <location>
        <position position="154"/>
    </location>
</feature>
<evidence type="ECO:0000259" key="1">
    <source>
        <dbReference type="Pfam" id="PF00005"/>
    </source>
</evidence>
<protein>
    <submittedName>
        <fullName evidence="2">Multidrug ABC transporter ATP-binding protein</fullName>
    </submittedName>
</protein>
<evidence type="ECO:0000313" key="2">
    <source>
        <dbReference type="EMBL" id="KPV46685.1"/>
    </source>
</evidence>
<dbReference type="SUPFAM" id="SSF52540">
    <property type="entry name" value="P-loop containing nucleoside triphosphate hydrolases"/>
    <property type="match status" value="1"/>
</dbReference>
<dbReference type="PANTHER" id="PTHR43038:SF3">
    <property type="entry name" value="ABC TRANSPORTER G FAMILY MEMBER 20 ISOFORM X1"/>
    <property type="match status" value="1"/>
</dbReference>
<dbReference type="InterPro" id="IPR027417">
    <property type="entry name" value="P-loop_NTPase"/>
</dbReference>
<proteinExistence type="predicted"/>
<dbReference type="PANTHER" id="PTHR43038">
    <property type="entry name" value="ATP-BINDING CASSETTE, SUB-FAMILY H, MEMBER 1"/>
    <property type="match status" value="1"/>
</dbReference>
<organism evidence="2 3">
    <name type="scientific">Kouleothrix aurantiaca</name>
    <dbReference type="NCBI Taxonomy" id="186479"/>
    <lineage>
        <taxon>Bacteria</taxon>
        <taxon>Bacillati</taxon>
        <taxon>Chloroflexota</taxon>
        <taxon>Chloroflexia</taxon>
        <taxon>Chloroflexales</taxon>
        <taxon>Roseiflexineae</taxon>
        <taxon>Roseiflexaceae</taxon>
        <taxon>Kouleothrix</taxon>
    </lineage>
</organism>
<comment type="caution">
    <text evidence="2">The sequence shown here is derived from an EMBL/GenBank/DDBJ whole genome shotgun (WGS) entry which is preliminary data.</text>
</comment>
<dbReference type="Pfam" id="PF00005">
    <property type="entry name" value="ABC_tran"/>
    <property type="match status" value="1"/>
</dbReference>
<accession>A0A0N8PQB8</accession>